<reference evidence="1 2" key="1">
    <citation type="journal article" date="2018" name="Aquat. Microb. Ecol.">
        <title>Gammaproteobacterial methanotrophs dominate.</title>
        <authorList>
            <person name="Rissanen A.J."/>
            <person name="Saarenheimo J."/>
            <person name="Tiirola M."/>
            <person name="Peura S."/>
            <person name="Aalto S.L."/>
            <person name="Karvinen A."/>
            <person name="Nykanen H."/>
        </authorList>
    </citation>
    <scope>NUCLEOTIDE SEQUENCE [LARGE SCALE GENOMIC DNA]</scope>
    <source>
        <strain evidence="1">AMbin10</strain>
    </source>
</reference>
<sequence>MTLTIAQTYRQSELNNYATQFGAAAQIAIFNGTAPTDADTAYSANAILVSLPYTVTTPFGSATAAKPSVITAAAITTTNVFGTGSYTATFFRSFAQSTGGVTTLTAGLTYAIQALGTTTTANWITAGLLAGTGTAVVGMCFIAVGGALTGSGTCFLMNPVEQGTVGAGSGDLSLNTVTLSAGGPLQITSLTRSM</sequence>
<dbReference type="Proteomes" id="UP000249396">
    <property type="component" value="Unassembled WGS sequence"/>
</dbReference>
<gene>
    <name evidence="1" type="ORF">DM484_01265</name>
</gene>
<dbReference type="EMBL" id="QJPH01000106">
    <property type="protein sequence ID" value="PZN85834.1"/>
    <property type="molecule type" value="Genomic_DNA"/>
</dbReference>
<name>A0A2W4TN76_9GAMM</name>
<comment type="caution">
    <text evidence="1">The sequence shown here is derived from an EMBL/GenBank/DDBJ whole genome shotgun (WGS) entry which is preliminary data.</text>
</comment>
<proteinExistence type="predicted"/>
<evidence type="ECO:0000313" key="1">
    <source>
        <dbReference type="EMBL" id="PZN85834.1"/>
    </source>
</evidence>
<organism evidence="1 2">
    <name type="scientific">Candidatus Methylumidiphilus alinenensis</name>
    <dbReference type="NCBI Taxonomy" id="2202197"/>
    <lineage>
        <taxon>Bacteria</taxon>
        <taxon>Pseudomonadati</taxon>
        <taxon>Pseudomonadota</taxon>
        <taxon>Gammaproteobacteria</taxon>
        <taxon>Methylococcales</taxon>
        <taxon>Candidatus Methylumidiphilus</taxon>
    </lineage>
</organism>
<evidence type="ECO:0000313" key="2">
    <source>
        <dbReference type="Proteomes" id="UP000249396"/>
    </source>
</evidence>
<dbReference type="AlphaFoldDB" id="A0A2W4TN76"/>
<protein>
    <submittedName>
        <fullName evidence="1">Uncharacterized protein</fullName>
    </submittedName>
</protein>
<accession>A0A2W4TN76</accession>